<dbReference type="EMBL" id="CM004401">
    <property type="protein sequence ID" value="KAG8637484.1"/>
    <property type="molecule type" value="Genomic_DNA"/>
</dbReference>
<proteinExistence type="predicted"/>
<protein>
    <submittedName>
        <fullName evidence="1">Uncharacterized protein</fullName>
    </submittedName>
</protein>
<comment type="caution">
    <text evidence="1">The sequence shown here is derived from an EMBL/GenBank/DDBJ whole genome shotgun (WGS) entry which is preliminary data.</text>
</comment>
<sequence length="635" mass="70132">MAGEFEEPYSISFQQTDSLHSGSISFGRFEREDLCWERRSSFSHNRYLEEVEKYSKPGSVIEKKAYFEAHFKKKGMQLPASFGGQNGIEYHGENAVFENVGHKEDDNANGSSNYTQSEEGAVDDVEYADFYDGYARSQSDHANDGSQYAHFDNSPEGSQYCGEYELMEGEREDPEIQMEASSANANVSVEGVFEDIKPQETQQTETGSANNDRQETGIKANLNDNAANADSSSTLFDQSPKGGTLWSDKTTAVHEQNPSTKLGPSMESKRSELRLKSQSKNSEVQKSDHNDALKTTVKKLNRRERESPQRRKSENHSPQAVIPTRRSLLKSPKGEDFEARKSRSNLANKRDKDPKIKGVVEAETSGSKKVEPRAHQSANRLKQTITSATPETRTSTVAFNFKSSERAERRKEFYMKLEEKMHAKETALNQIQAKTQEKTEAEIKQFRKSLNFKATPMPSFYHAAASPGSNGNKFLCLSQATSSKTKTGKIQQSSTSPGAATRSQLLSKSGNNHAVSAVEHVKRSNLPESLGSTDCHAIAPSGAGEKETLATNNSSHPDAAMKNGCTGKESEKLKNTNMQRHKVSENGKVSKDQRVEGKKKMGNRRNSSEMVRKSIKGVEIGSNSGMGRVAVGVAS</sequence>
<keyword evidence="2" id="KW-1185">Reference proteome</keyword>
<evidence type="ECO:0000313" key="1">
    <source>
        <dbReference type="EMBL" id="KAG8637484.1"/>
    </source>
</evidence>
<dbReference type="Proteomes" id="UP000091857">
    <property type="component" value="Chromosome 15"/>
</dbReference>
<gene>
    <name evidence="1" type="ORF">MANES_15G127600v8</name>
</gene>
<name>A0ACB7GCD7_MANES</name>
<accession>A0ACB7GCD7</accession>
<reference evidence="2" key="1">
    <citation type="journal article" date="2016" name="Nat. Biotechnol.">
        <title>Sequencing wild and cultivated cassava and related species reveals extensive interspecific hybridization and genetic diversity.</title>
        <authorList>
            <person name="Bredeson J.V."/>
            <person name="Lyons J.B."/>
            <person name="Prochnik S.E."/>
            <person name="Wu G.A."/>
            <person name="Ha C.M."/>
            <person name="Edsinger-Gonzales E."/>
            <person name="Grimwood J."/>
            <person name="Schmutz J."/>
            <person name="Rabbi I.Y."/>
            <person name="Egesi C."/>
            <person name="Nauluvula P."/>
            <person name="Lebot V."/>
            <person name="Ndunguru J."/>
            <person name="Mkamilo G."/>
            <person name="Bart R.S."/>
            <person name="Setter T.L."/>
            <person name="Gleadow R.M."/>
            <person name="Kulakow P."/>
            <person name="Ferguson M.E."/>
            <person name="Rounsley S."/>
            <person name="Rokhsar D.S."/>
        </authorList>
    </citation>
    <scope>NUCLEOTIDE SEQUENCE [LARGE SCALE GENOMIC DNA]</scope>
    <source>
        <strain evidence="2">cv. AM560-2</strain>
    </source>
</reference>
<evidence type="ECO:0000313" key="2">
    <source>
        <dbReference type="Proteomes" id="UP000091857"/>
    </source>
</evidence>
<organism evidence="1 2">
    <name type="scientific">Manihot esculenta</name>
    <name type="common">Cassava</name>
    <name type="synonym">Jatropha manihot</name>
    <dbReference type="NCBI Taxonomy" id="3983"/>
    <lineage>
        <taxon>Eukaryota</taxon>
        <taxon>Viridiplantae</taxon>
        <taxon>Streptophyta</taxon>
        <taxon>Embryophyta</taxon>
        <taxon>Tracheophyta</taxon>
        <taxon>Spermatophyta</taxon>
        <taxon>Magnoliopsida</taxon>
        <taxon>eudicotyledons</taxon>
        <taxon>Gunneridae</taxon>
        <taxon>Pentapetalae</taxon>
        <taxon>rosids</taxon>
        <taxon>fabids</taxon>
        <taxon>Malpighiales</taxon>
        <taxon>Euphorbiaceae</taxon>
        <taxon>Crotonoideae</taxon>
        <taxon>Manihoteae</taxon>
        <taxon>Manihot</taxon>
    </lineage>
</organism>